<dbReference type="RefSeq" id="XP_071917069.1">
    <property type="nucleotide sequence ID" value="XM_072060968.1"/>
</dbReference>
<dbReference type="Pfam" id="PF03372">
    <property type="entry name" value="Exo_endo_phos"/>
    <property type="match status" value="1"/>
</dbReference>
<dbReference type="SUPFAM" id="SSF56219">
    <property type="entry name" value="DNase I-like"/>
    <property type="match status" value="1"/>
</dbReference>
<dbReference type="InterPro" id="IPR005135">
    <property type="entry name" value="Endo/exonuclease/phosphatase"/>
</dbReference>
<sequence>MEAPLWPPPVTGGGAGPSRSFADVLSGPCRLESNIPDLGCCSTHRGEPALRLSQKELQLLSTPFQNALVGRFPFRRPPMEVIRHFFVSLGLKGECDVGLLDMNHVLIRPSSEEDFTRLFVRRSWFVQGAQMLLSKWTMDFTAQQDSTFAPVWVSLPSLPLPLFNKIYIANLAGLLGRYLKSDSATLALKRPSVARVLVEMDVSVSPPHRIWIGEDQEGFWQEVEYESWPKFCGFCTRFGHEVGECFRKNPDLIPPKTVGRKAEKATAVYRPKAITGQTGSALGLLQQEIPGKQLMEPEVSTHSEPEVVPAAMGQATHSHAVDHLQHVPGLALVEADAGVDSISEETRGGVAVGRDSVAVDVSADVSASSSRETNAVEVLSSHLVATQARGCEGEVCGQVARIAPSSNTFAVLQSLSDTEFQDFERTPSRSETHAPAARPNHRRQYSEGDLPGEVAQWAQLKEFHRELQQRLSSDPAATGGTLEDVKFARLEQQEAAGKDQLGARHKGGRPAKSSSNQVSIFSQNHYSLRELAEQLLHMCINFPSGCSIQLSAVYARCSRVGRRELWAAMEELVGTGRGPWLLAGDFNVISNAEERAGGSPANARNMEEFNAAIGNCGLVEVPFDGSLFTWTNGRVWQRLDRALMNRDWADGYELSHVSHLSRGRSDHAPLLITAHSARQRKSSFKFLNVWQRHTGFMDVVRQGWAMPVEGVGMPKFHNKLRAVKCCLQAWNVQVFGNIFNKVKEAEAVMKQREERFDNERDSVSRAALEEAKSRYARTLAVECEYWRQKAGIKWLQVRDANLAYFHS</sequence>
<accession>A0ABM4VC08</accession>
<dbReference type="Pfam" id="PF14111">
    <property type="entry name" value="DUF4283"/>
    <property type="match status" value="1"/>
</dbReference>
<feature type="region of interest" description="Disordered" evidence="1">
    <location>
        <begin position="421"/>
        <end position="447"/>
    </location>
</feature>
<keyword evidence="4" id="KW-1185">Reference proteome</keyword>
<gene>
    <name evidence="5" type="primary">LOC140012687</name>
</gene>
<evidence type="ECO:0000313" key="5">
    <source>
        <dbReference type="RefSeq" id="XP_071917069.1"/>
    </source>
</evidence>
<proteinExistence type="predicted"/>
<dbReference type="InterPro" id="IPR025558">
    <property type="entry name" value="DUF4283"/>
</dbReference>
<evidence type="ECO:0000313" key="4">
    <source>
        <dbReference type="Proteomes" id="UP001652660"/>
    </source>
</evidence>
<dbReference type="GeneID" id="140012687"/>
<evidence type="ECO:0000256" key="1">
    <source>
        <dbReference type="SAM" id="MobiDB-lite"/>
    </source>
</evidence>
<dbReference type="Proteomes" id="UP001652660">
    <property type="component" value="Chromosome 8e"/>
</dbReference>
<feature type="domain" description="DUF4283" evidence="3">
    <location>
        <begin position="64"/>
        <end position="143"/>
    </location>
</feature>
<dbReference type="InterPro" id="IPR040256">
    <property type="entry name" value="At4g02000-like"/>
</dbReference>
<feature type="domain" description="Endonuclease/exonuclease/phosphatase" evidence="2">
    <location>
        <begin position="559"/>
        <end position="667"/>
    </location>
</feature>
<evidence type="ECO:0008006" key="6">
    <source>
        <dbReference type="Google" id="ProtNLM"/>
    </source>
</evidence>
<reference evidence="5" key="1">
    <citation type="submission" date="2025-08" db="UniProtKB">
        <authorList>
            <consortium name="RefSeq"/>
        </authorList>
    </citation>
    <scope>IDENTIFICATION</scope>
    <source>
        <tissue evidence="5">Leaves</tissue>
    </source>
</reference>
<feature type="compositionally biased region" description="Basic and acidic residues" evidence="1">
    <location>
        <begin position="422"/>
        <end position="432"/>
    </location>
</feature>
<organism evidence="4 5">
    <name type="scientific">Coffea arabica</name>
    <name type="common">Arabian coffee</name>
    <dbReference type="NCBI Taxonomy" id="13443"/>
    <lineage>
        <taxon>Eukaryota</taxon>
        <taxon>Viridiplantae</taxon>
        <taxon>Streptophyta</taxon>
        <taxon>Embryophyta</taxon>
        <taxon>Tracheophyta</taxon>
        <taxon>Spermatophyta</taxon>
        <taxon>Magnoliopsida</taxon>
        <taxon>eudicotyledons</taxon>
        <taxon>Gunneridae</taxon>
        <taxon>Pentapetalae</taxon>
        <taxon>asterids</taxon>
        <taxon>lamiids</taxon>
        <taxon>Gentianales</taxon>
        <taxon>Rubiaceae</taxon>
        <taxon>Ixoroideae</taxon>
        <taxon>Gardenieae complex</taxon>
        <taxon>Bertiereae - Coffeeae clade</taxon>
        <taxon>Coffeeae</taxon>
        <taxon>Coffea</taxon>
    </lineage>
</organism>
<dbReference type="PANTHER" id="PTHR31286:SF180">
    <property type="entry name" value="OS10G0362600 PROTEIN"/>
    <property type="match status" value="1"/>
</dbReference>
<protein>
    <recommendedName>
        <fullName evidence="6">DUF4283 domain-containing protein</fullName>
    </recommendedName>
</protein>
<evidence type="ECO:0000259" key="2">
    <source>
        <dbReference type="Pfam" id="PF03372"/>
    </source>
</evidence>
<dbReference type="PANTHER" id="PTHR31286">
    <property type="entry name" value="GLYCINE-RICH CELL WALL STRUCTURAL PROTEIN 1.8-LIKE"/>
    <property type="match status" value="1"/>
</dbReference>
<name>A0ABM4VC08_COFAR</name>
<dbReference type="InterPro" id="IPR036691">
    <property type="entry name" value="Endo/exonu/phosph_ase_sf"/>
</dbReference>
<dbReference type="Gene3D" id="3.60.10.10">
    <property type="entry name" value="Endonuclease/exonuclease/phosphatase"/>
    <property type="match status" value="1"/>
</dbReference>
<evidence type="ECO:0000259" key="3">
    <source>
        <dbReference type="Pfam" id="PF14111"/>
    </source>
</evidence>
<feature type="region of interest" description="Disordered" evidence="1">
    <location>
        <begin position="496"/>
        <end position="516"/>
    </location>
</feature>